<sequence length="411" mass="46697">MSSTKKAEDLLHLAALLQRHYVSTPRFNVFTVLHKPTDEVRLHSRFIAALLNPQTHELGVELLKCFIDQLRIPDFSLKGVRVVTEQQRIDILVTNTKRQAILIENKLFAADQENQLVTYYQSLRAQGYREVHVVFLSLDGRPPASHSLGHLEQLGTSSDMPGTYQTAAYAECLRPWLAKCVEKSVLHPSLRESIVQYHDLITQLTGQDMDTHHLDTLADTLLEGDNLLAAHDIRLAFDEALIRLQAKIWIEVRETISGISAEMDQQLDSQHSTCGNVQEQCRVFMQSYKRRSPNRETVGLYYKLPHLQNAFIAAEAEINSIYLGIKCSNESTEYKPLCQLLDKEGAMASRNHLWPGYAYIPQDLNLRNPSIQSLRTLTDDAQLKSYVQAMADEMLSLWHLSSGLKVDANVY</sequence>
<reference evidence="1 2" key="1">
    <citation type="submission" date="2023-11" db="EMBL/GenBank/DDBJ databases">
        <title>MicrobeMod: A computational toolkit for identifying prokaryotic methylation and restriction-modification with nanopore sequencing.</title>
        <authorList>
            <person name="Crits-Christoph A."/>
            <person name="Kang S.C."/>
            <person name="Lee H."/>
            <person name="Ostrov N."/>
        </authorList>
    </citation>
    <scope>NUCLEOTIDE SEQUENCE [LARGE SCALE GENOMIC DNA]</scope>
    <source>
        <strain evidence="1 2">ATCC BAA-805</strain>
    </source>
</reference>
<dbReference type="Pfam" id="PF14281">
    <property type="entry name" value="PDDEXK_4"/>
    <property type="match status" value="1"/>
</dbReference>
<dbReference type="InterPro" id="IPR029470">
    <property type="entry name" value="PDDEXK_4"/>
</dbReference>
<protein>
    <submittedName>
        <fullName evidence="1">PD-(D/E)XK nuclease family protein</fullName>
    </submittedName>
</protein>
<name>A0ABZ0YUX4_9GAMM</name>
<gene>
    <name evidence="1" type="ORF">SR894_10930</name>
</gene>
<dbReference type="EMBL" id="CP140255">
    <property type="protein sequence ID" value="WQH15026.1"/>
    <property type="molecule type" value="Genomic_DNA"/>
</dbReference>
<dbReference type="RefSeq" id="WP_166650404.1">
    <property type="nucleotide sequence ID" value="NZ_CP140255.1"/>
</dbReference>
<evidence type="ECO:0000313" key="1">
    <source>
        <dbReference type="EMBL" id="WQH15026.1"/>
    </source>
</evidence>
<proteinExistence type="predicted"/>
<accession>A0ABZ0YUX4</accession>
<organism evidence="1 2">
    <name type="scientific">Vreelandella neptunia</name>
    <dbReference type="NCBI Taxonomy" id="115551"/>
    <lineage>
        <taxon>Bacteria</taxon>
        <taxon>Pseudomonadati</taxon>
        <taxon>Pseudomonadota</taxon>
        <taxon>Gammaproteobacteria</taxon>
        <taxon>Oceanospirillales</taxon>
        <taxon>Halomonadaceae</taxon>
        <taxon>Vreelandella</taxon>
    </lineage>
</organism>
<dbReference type="Proteomes" id="UP001324794">
    <property type="component" value="Chromosome"/>
</dbReference>
<evidence type="ECO:0000313" key="2">
    <source>
        <dbReference type="Proteomes" id="UP001324794"/>
    </source>
</evidence>
<keyword evidence="2" id="KW-1185">Reference proteome</keyword>